<protein>
    <submittedName>
        <fullName evidence="2">Uncharacterized protein</fullName>
    </submittedName>
</protein>
<keyword evidence="1" id="KW-0472">Membrane</keyword>
<comment type="caution">
    <text evidence="2">The sequence shown here is derived from an EMBL/GenBank/DDBJ whole genome shotgun (WGS) entry which is preliminary data.</text>
</comment>
<name>A0A9D2NDY5_9FIRM</name>
<keyword evidence="1" id="KW-1133">Transmembrane helix</keyword>
<dbReference type="AlphaFoldDB" id="A0A9D2NDY5"/>
<reference evidence="2" key="2">
    <citation type="submission" date="2021-04" db="EMBL/GenBank/DDBJ databases">
        <authorList>
            <person name="Gilroy R."/>
        </authorList>
    </citation>
    <scope>NUCLEOTIDE SEQUENCE</scope>
    <source>
        <strain evidence="2">USAMLcec2-132</strain>
    </source>
</reference>
<dbReference type="Proteomes" id="UP000823891">
    <property type="component" value="Unassembled WGS sequence"/>
</dbReference>
<evidence type="ECO:0000256" key="1">
    <source>
        <dbReference type="SAM" id="Phobius"/>
    </source>
</evidence>
<proteinExistence type="predicted"/>
<organism evidence="2 3">
    <name type="scientific">Candidatus Eisenbergiella merdavium</name>
    <dbReference type="NCBI Taxonomy" id="2838551"/>
    <lineage>
        <taxon>Bacteria</taxon>
        <taxon>Bacillati</taxon>
        <taxon>Bacillota</taxon>
        <taxon>Clostridia</taxon>
        <taxon>Lachnospirales</taxon>
        <taxon>Lachnospiraceae</taxon>
        <taxon>Eisenbergiella</taxon>
    </lineage>
</organism>
<sequence length="251" mass="28035">MDNYRDQGTEGLRGSWDAQEAKRLRNQLVEYDGYLQEMRKANMKNVETLDVIQRYTDKSAVGIQSLTEESAAGMQRLAEESLQGIQQLGKECSAGLRRFSSAGEARLSQVSQEALDGLEKVSGASLQQINGMTEKSAELIRRLTEEGLAKIQEVNDRNLEAAKRVDEIGQMLAAQTESLREMQKQADDFNHKENVKVYRNVQAVVVDEVKKQTQELKTMEKGTRLLLIFTLAAALANVSLFILQILGILGI</sequence>
<evidence type="ECO:0000313" key="2">
    <source>
        <dbReference type="EMBL" id="HJC23696.1"/>
    </source>
</evidence>
<reference evidence="2" key="1">
    <citation type="journal article" date="2021" name="PeerJ">
        <title>Extensive microbial diversity within the chicken gut microbiome revealed by metagenomics and culture.</title>
        <authorList>
            <person name="Gilroy R."/>
            <person name="Ravi A."/>
            <person name="Getino M."/>
            <person name="Pursley I."/>
            <person name="Horton D.L."/>
            <person name="Alikhan N.F."/>
            <person name="Baker D."/>
            <person name="Gharbi K."/>
            <person name="Hall N."/>
            <person name="Watson M."/>
            <person name="Adriaenssens E.M."/>
            <person name="Foster-Nyarko E."/>
            <person name="Jarju S."/>
            <person name="Secka A."/>
            <person name="Antonio M."/>
            <person name="Oren A."/>
            <person name="Chaudhuri R.R."/>
            <person name="La Ragione R."/>
            <person name="Hildebrand F."/>
            <person name="Pallen M.J."/>
        </authorList>
    </citation>
    <scope>NUCLEOTIDE SEQUENCE</scope>
    <source>
        <strain evidence="2">USAMLcec2-132</strain>
    </source>
</reference>
<feature type="transmembrane region" description="Helical" evidence="1">
    <location>
        <begin position="225"/>
        <end position="249"/>
    </location>
</feature>
<evidence type="ECO:0000313" key="3">
    <source>
        <dbReference type="Proteomes" id="UP000823891"/>
    </source>
</evidence>
<dbReference type="EMBL" id="DWWS01000028">
    <property type="protein sequence ID" value="HJC23696.1"/>
    <property type="molecule type" value="Genomic_DNA"/>
</dbReference>
<gene>
    <name evidence="2" type="ORF">H9761_08340</name>
</gene>
<accession>A0A9D2NDY5</accession>
<keyword evidence="1" id="KW-0812">Transmembrane</keyword>